<dbReference type="GO" id="GO:0070006">
    <property type="term" value="F:metalloaminopeptidase activity"/>
    <property type="evidence" value="ECO:0007669"/>
    <property type="project" value="InterPro"/>
</dbReference>
<feature type="domain" description="Cytosol aminopeptidase" evidence="5">
    <location>
        <begin position="262"/>
        <end position="523"/>
    </location>
</feature>
<dbReference type="AlphaFoldDB" id="A0A4R0R581"/>
<reference evidence="6 7" key="1">
    <citation type="submission" date="2018-11" db="EMBL/GenBank/DDBJ databases">
        <title>Genome assembly of Steccherinum ochraceum LE-BIN_3174, the white-rot fungus of the Steccherinaceae family (The Residual Polyporoid clade, Polyporales, Basidiomycota).</title>
        <authorList>
            <person name="Fedorova T.V."/>
            <person name="Glazunova O.A."/>
            <person name="Landesman E.O."/>
            <person name="Moiseenko K.V."/>
            <person name="Psurtseva N.V."/>
            <person name="Savinova O.S."/>
            <person name="Shakhova N.V."/>
            <person name="Tyazhelova T.V."/>
            <person name="Vasina D.V."/>
        </authorList>
    </citation>
    <scope>NUCLEOTIDE SEQUENCE [LARGE SCALE GENOMIC DNA]</scope>
    <source>
        <strain evidence="6 7">LE-BIN_3174</strain>
    </source>
</reference>
<dbReference type="GO" id="GO:0005737">
    <property type="term" value="C:cytoplasm"/>
    <property type="evidence" value="ECO:0007669"/>
    <property type="project" value="InterPro"/>
</dbReference>
<dbReference type="SUPFAM" id="SSF52949">
    <property type="entry name" value="Macro domain-like"/>
    <property type="match status" value="1"/>
</dbReference>
<comment type="similarity">
    <text evidence="1">Belongs to the peptidase M17 family.</text>
</comment>
<comment type="caution">
    <text evidence="6">The sequence shown here is derived from an EMBL/GenBank/DDBJ whole genome shotgun (WGS) entry which is preliminary data.</text>
</comment>
<evidence type="ECO:0000256" key="3">
    <source>
        <dbReference type="ARBA" id="ARBA00022670"/>
    </source>
</evidence>
<dbReference type="GO" id="GO:0006508">
    <property type="term" value="P:proteolysis"/>
    <property type="evidence" value="ECO:0007669"/>
    <property type="project" value="UniProtKB-KW"/>
</dbReference>
<organism evidence="6 7">
    <name type="scientific">Steccherinum ochraceum</name>
    <dbReference type="NCBI Taxonomy" id="92696"/>
    <lineage>
        <taxon>Eukaryota</taxon>
        <taxon>Fungi</taxon>
        <taxon>Dikarya</taxon>
        <taxon>Basidiomycota</taxon>
        <taxon>Agaricomycotina</taxon>
        <taxon>Agaricomycetes</taxon>
        <taxon>Polyporales</taxon>
        <taxon>Steccherinaceae</taxon>
        <taxon>Steccherinum</taxon>
    </lineage>
</organism>
<sequence length="532" mass="56947">MTIFLLPIDPSTSTPVKLNAQATNVDVWNTVPNDGTAAPTGTAHLFFALPNAGDVLVLSSLGPDYAKTTGNPRRERVRVAVGSAVKKLKTLGKAIWGSSVSVDASEDPHAAAVGAHLSMYNFDLKTDPASLYKGYRGADITGRLSFAPLVTAKEWDDGVTYAAAQNVARTLKELPANVMTPTKFAHCIVNLLHDVPNDVYEDEVTIQHKSSRIRFKQAKTSGFPNTEVHIHNEGMCFFSFAVDLRISTWILDYRLGVQARYGTSQPAKFVEMIYQGTDDTTMQPIVLVGEGITFDSGGISLKPADNMKLRRGDLGGAAAVLATLVAVATMEMKVHLRVIMPLCENMPGRSASKPGNIMYAMNGKSVEVATTDAAGRLVLADALWYGSTLTPKPKAVIDVATSNGSTDKALGGVYTGVFTNSDKLWKSLDDAGAKEHDRLWRLPLCDDFAPQITEGNADLANTGGSSADPCTNALFLKSFVSGVDDETDPTPWAHLDIAGTMQATRAGAYQEVGMTGRATRALIEYVRGQAVA</sequence>
<dbReference type="OrthoDB" id="412814at2759"/>
<dbReference type="InterPro" id="IPR000819">
    <property type="entry name" value="Peptidase_M17_C"/>
</dbReference>
<dbReference type="InterPro" id="IPR011356">
    <property type="entry name" value="Leucine_aapep/pepB"/>
</dbReference>
<dbReference type="SUPFAM" id="SSF53187">
    <property type="entry name" value="Zn-dependent exopeptidases"/>
    <property type="match status" value="1"/>
</dbReference>
<keyword evidence="2" id="KW-0031">Aminopeptidase</keyword>
<proteinExistence type="inferred from homology"/>
<dbReference type="Pfam" id="PF00883">
    <property type="entry name" value="Peptidase_M17"/>
    <property type="match status" value="1"/>
</dbReference>
<dbReference type="EMBL" id="RWJN01000692">
    <property type="protein sequence ID" value="TCD59955.1"/>
    <property type="molecule type" value="Genomic_DNA"/>
</dbReference>
<name>A0A4R0R581_9APHY</name>
<evidence type="ECO:0000256" key="1">
    <source>
        <dbReference type="ARBA" id="ARBA00009528"/>
    </source>
</evidence>
<keyword evidence="3" id="KW-0645">Protease</keyword>
<evidence type="ECO:0000313" key="6">
    <source>
        <dbReference type="EMBL" id="TCD59955.1"/>
    </source>
</evidence>
<dbReference type="InterPro" id="IPR043472">
    <property type="entry name" value="Macro_dom-like"/>
</dbReference>
<evidence type="ECO:0000259" key="5">
    <source>
        <dbReference type="Pfam" id="PF00883"/>
    </source>
</evidence>
<dbReference type="PANTHER" id="PTHR11963:SF23">
    <property type="entry name" value="CYTOSOL AMINOPEPTIDASE"/>
    <property type="match status" value="1"/>
</dbReference>
<keyword evidence="7" id="KW-1185">Reference proteome</keyword>
<dbReference type="GO" id="GO:0030145">
    <property type="term" value="F:manganese ion binding"/>
    <property type="evidence" value="ECO:0007669"/>
    <property type="project" value="InterPro"/>
</dbReference>
<dbReference type="STRING" id="92696.A0A4R0R581"/>
<evidence type="ECO:0000256" key="4">
    <source>
        <dbReference type="ARBA" id="ARBA00022801"/>
    </source>
</evidence>
<dbReference type="PANTHER" id="PTHR11963">
    <property type="entry name" value="LEUCINE AMINOPEPTIDASE-RELATED"/>
    <property type="match status" value="1"/>
</dbReference>
<dbReference type="PRINTS" id="PR00481">
    <property type="entry name" value="LAMNOPPTDASE"/>
</dbReference>
<accession>A0A4R0R581</accession>
<dbReference type="Proteomes" id="UP000292702">
    <property type="component" value="Unassembled WGS sequence"/>
</dbReference>
<dbReference type="Gene3D" id="3.40.630.10">
    <property type="entry name" value="Zn peptidases"/>
    <property type="match status" value="1"/>
</dbReference>
<dbReference type="CDD" id="cd00433">
    <property type="entry name" value="Peptidase_M17"/>
    <property type="match status" value="1"/>
</dbReference>
<gene>
    <name evidence="6" type="ORF">EIP91_011013</name>
</gene>
<dbReference type="Gene3D" id="3.40.220.10">
    <property type="entry name" value="Leucine Aminopeptidase, subunit E, domain 1"/>
    <property type="match status" value="1"/>
</dbReference>
<keyword evidence="4" id="KW-0378">Hydrolase</keyword>
<evidence type="ECO:0000256" key="2">
    <source>
        <dbReference type="ARBA" id="ARBA00022438"/>
    </source>
</evidence>
<evidence type="ECO:0000313" key="7">
    <source>
        <dbReference type="Proteomes" id="UP000292702"/>
    </source>
</evidence>
<protein>
    <recommendedName>
        <fullName evidence="5">Cytosol aminopeptidase domain-containing protein</fullName>
    </recommendedName>
</protein>